<dbReference type="CDD" id="cd06261">
    <property type="entry name" value="TM_PBP2"/>
    <property type="match status" value="1"/>
</dbReference>
<comment type="similarity">
    <text evidence="7">Belongs to the binding-protein-dependent transport system permease family.</text>
</comment>
<dbReference type="PROSITE" id="PS50928">
    <property type="entry name" value="ABC_TM1"/>
    <property type="match status" value="1"/>
</dbReference>
<dbReference type="AlphaFoldDB" id="A0A7X0VFK9"/>
<reference evidence="9 10" key="1">
    <citation type="submission" date="2020-08" db="EMBL/GenBank/DDBJ databases">
        <title>Cohnella phylogeny.</title>
        <authorList>
            <person name="Dunlap C."/>
        </authorList>
    </citation>
    <scope>NUCLEOTIDE SEQUENCE [LARGE SCALE GENOMIC DNA]</scope>
    <source>
        <strain evidence="9 10">DSM 28246</strain>
    </source>
</reference>
<keyword evidence="6 7" id="KW-0472">Membrane</keyword>
<dbReference type="Proteomes" id="UP000547209">
    <property type="component" value="Unassembled WGS sequence"/>
</dbReference>
<dbReference type="InterPro" id="IPR035906">
    <property type="entry name" value="MetI-like_sf"/>
</dbReference>
<comment type="subcellular location">
    <subcellularLocation>
        <location evidence="1 7">Cell membrane</location>
        <topology evidence="1 7">Multi-pass membrane protein</topology>
    </subcellularLocation>
</comment>
<feature type="domain" description="ABC transmembrane type-1" evidence="8">
    <location>
        <begin position="85"/>
        <end position="277"/>
    </location>
</feature>
<feature type="transmembrane region" description="Helical" evidence="7">
    <location>
        <begin position="122"/>
        <end position="141"/>
    </location>
</feature>
<proteinExistence type="inferred from homology"/>
<feature type="transmembrane region" description="Helical" evidence="7">
    <location>
        <begin position="253"/>
        <end position="277"/>
    </location>
</feature>
<comment type="caution">
    <text evidence="9">The sequence shown here is derived from an EMBL/GenBank/DDBJ whole genome shotgun (WGS) entry which is preliminary data.</text>
</comment>
<accession>A0A7X0VFK9</accession>
<dbReference type="PANTHER" id="PTHR43744">
    <property type="entry name" value="ABC TRANSPORTER PERMEASE PROTEIN MG189-RELATED-RELATED"/>
    <property type="match status" value="1"/>
</dbReference>
<dbReference type="InterPro" id="IPR000515">
    <property type="entry name" value="MetI-like"/>
</dbReference>
<dbReference type="SUPFAM" id="SSF161098">
    <property type="entry name" value="MetI-like"/>
    <property type="match status" value="1"/>
</dbReference>
<gene>
    <name evidence="9" type="ORF">H7C19_15960</name>
</gene>
<dbReference type="PANTHER" id="PTHR43744:SF1">
    <property type="entry name" value="BINDING-PROTEIN-DEPENDENT TRANSPORT SYSTEMS INNER MEMBRANE COMPONENT"/>
    <property type="match status" value="1"/>
</dbReference>
<evidence type="ECO:0000259" key="8">
    <source>
        <dbReference type="PROSITE" id="PS50928"/>
    </source>
</evidence>
<evidence type="ECO:0000256" key="4">
    <source>
        <dbReference type="ARBA" id="ARBA00022692"/>
    </source>
</evidence>
<name>A0A7X0VFK9_9BACL</name>
<keyword evidence="5 7" id="KW-1133">Transmembrane helix</keyword>
<dbReference type="GO" id="GO:0055085">
    <property type="term" value="P:transmembrane transport"/>
    <property type="evidence" value="ECO:0007669"/>
    <property type="project" value="InterPro"/>
</dbReference>
<dbReference type="Gene3D" id="1.10.3720.10">
    <property type="entry name" value="MetI-like"/>
    <property type="match status" value="1"/>
</dbReference>
<feature type="transmembrane region" description="Helical" evidence="7">
    <location>
        <begin position="195"/>
        <end position="220"/>
    </location>
</feature>
<evidence type="ECO:0000256" key="1">
    <source>
        <dbReference type="ARBA" id="ARBA00004651"/>
    </source>
</evidence>
<dbReference type="Pfam" id="PF00528">
    <property type="entry name" value="BPD_transp_1"/>
    <property type="match status" value="1"/>
</dbReference>
<evidence type="ECO:0000256" key="6">
    <source>
        <dbReference type="ARBA" id="ARBA00023136"/>
    </source>
</evidence>
<feature type="transmembrane region" description="Helical" evidence="7">
    <location>
        <begin position="153"/>
        <end position="174"/>
    </location>
</feature>
<keyword evidence="10" id="KW-1185">Reference proteome</keyword>
<feature type="transmembrane region" description="Helical" evidence="7">
    <location>
        <begin position="21"/>
        <end position="44"/>
    </location>
</feature>
<evidence type="ECO:0000313" key="10">
    <source>
        <dbReference type="Proteomes" id="UP000547209"/>
    </source>
</evidence>
<dbReference type="GO" id="GO:0005886">
    <property type="term" value="C:plasma membrane"/>
    <property type="evidence" value="ECO:0007669"/>
    <property type="project" value="UniProtKB-SubCell"/>
</dbReference>
<evidence type="ECO:0000256" key="7">
    <source>
        <dbReference type="RuleBase" id="RU363032"/>
    </source>
</evidence>
<sequence length="291" mass="32038">MASFHGNKINPNRFGFGQVKFYVFLIPLGLVMILPIVFMFSQALKPLDELFMFPPTFIVQKPTIENLVTLLSLKDMTVIPVTKYLFNSVVVSAAVVALALLTSAMTGYALSKKKFKLRKTLFEINTIALMFVPAAVTIPRYLVVEKLGLINTYWGHVLPLLALPVGVFLVKQFVDQIPNELIEAAAIDGAKDTAVFLRIVMPLIKPAMATVAILAFQTVWNNAETSSLYMSKETLKTFAFYMTTLSTTIGNNVAGQGVAAAAALIMFIPNLIIFIFMQSKVMDTMAHSGLK</sequence>
<keyword evidence="4 7" id="KW-0812">Transmembrane</keyword>
<evidence type="ECO:0000256" key="5">
    <source>
        <dbReference type="ARBA" id="ARBA00022989"/>
    </source>
</evidence>
<evidence type="ECO:0000313" key="9">
    <source>
        <dbReference type="EMBL" id="MBB6672175.1"/>
    </source>
</evidence>
<protein>
    <submittedName>
        <fullName evidence="9">Carbohydrate ABC transporter permease</fullName>
    </submittedName>
</protein>
<dbReference type="EMBL" id="JACJVP010000025">
    <property type="protein sequence ID" value="MBB6672175.1"/>
    <property type="molecule type" value="Genomic_DNA"/>
</dbReference>
<evidence type="ECO:0000256" key="2">
    <source>
        <dbReference type="ARBA" id="ARBA00022448"/>
    </source>
</evidence>
<evidence type="ECO:0000256" key="3">
    <source>
        <dbReference type="ARBA" id="ARBA00022475"/>
    </source>
</evidence>
<organism evidence="9 10">
    <name type="scientific">Cohnella nanjingensis</name>
    <dbReference type="NCBI Taxonomy" id="1387779"/>
    <lineage>
        <taxon>Bacteria</taxon>
        <taxon>Bacillati</taxon>
        <taxon>Bacillota</taxon>
        <taxon>Bacilli</taxon>
        <taxon>Bacillales</taxon>
        <taxon>Paenibacillaceae</taxon>
        <taxon>Cohnella</taxon>
    </lineage>
</organism>
<feature type="transmembrane region" description="Helical" evidence="7">
    <location>
        <begin position="84"/>
        <end position="110"/>
    </location>
</feature>
<keyword evidence="3" id="KW-1003">Cell membrane</keyword>
<dbReference type="RefSeq" id="WP_185143649.1">
    <property type="nucleotide sequence ID" value="NZ_JACJVP010000025.1"/>
</dbReference>
<keyword evidence="2 7" id="KW-0813">Transport</keyword>